<feature type="transmembrane region" description="Helical" evidence="5">
    <location>
        <begin position="77"/>
        <end position="96"/>
    </location>
</feature>
<feature type="transmembrane region" description="Helical" evidence="5">
    <location>
        <begin position="171"/>
        <end position="193"/>
    </location>
</feature>
<dbReference type="FunFam" id="1.20.1250.20:FF:000059">
    <property type="entry name" value="Solute carrier family 17 member 9"/>
    <property type="match status" value="1"/>
</dbReference>
<feature type="transmembrane region" description="Helical" evidence="5">
    <location>
        <begin position="38"/>
        <end position="65"/>
    </location>
</feature>
<keyword evidence="2 5" id="KW-0812">Transmembrane</keyword>
<organism evidence="7 8">
    <name type="scientific">Meloidogyne enterolobii</name>
    <name type="common">Root-knot nematode worm</name>
    <name type="synonym">Meloidogyne mayaguensis</name>
    <dbReference type="NCBI Taxonomy" id="390850"/>
    <lineage>
        <taxon>Eukaryota</taxon>
        <taxon>Metazoa</taxon>
        <taxon>Ecdysozoa</taxon>
        <taxon>Nematoda</taxon>
        <taxon>Chromadorea</taxon>
        <taxon>Rhabditida</taxon>
        <taxon>Tylenchina</taxon>
        <taxon>Tylenchomorpha</taxon>
        <taxon>Tylenchoidea</taxon>
        <taxon>Meloidogynidae</taxon>
        <taxon>Meloidogyninae</taxon>
        <taxon>Meloidogyne</taxon>
    </lineage>
</organism>
<dbReference type="InterPro" id="IPR050382">
    <property type="entry name" value="MFS_Na/Anion_cotransporter"/>
</dbReference>
<evidence type="ECO:0000256" key="1">
    <source>
        <dbReference type="ARBA" id="ARBA00004141"/>
    </source>
</evidence>
<feature type="transmembrane region" description="Helical" evidence="5">
    <location>
        <begin position="278"/>
        <end position="301"/>
    </location>
</feature>
<evidence type="ECO:0000256" key="3">
    <source>
        <dbReference type="ARBA" id="ARBA00022989"/>
    </source>
</evidence>
<feature type="transmembrane region" description="Helical" evidence="5">
    <location>
        <begin position="437"/>
        <end position="458"/>
    </location>
</feature>
<reference evidence="7 8" key="1">
    <citation type="submission" date="2020-08" db="EMBL/GenBank/DDBJ databases">
        <authorList>
            <person name="Koutsovoulos G."/>
            <person name="Danchin GJ E."/>
        </authorList>
    </citation>
    <scope>NUCLEOTIDE SEQUENCE [LARGE SCALE GENOMIC DNA]</scope>
</reference>
<feature type="transmembrane region" description="Helical" evidence="5">
    <location>
        <begin position="135"/>
        <end position="159"/>
    </location>
</feature>
<dbReference type="CDD" id="cd17380">
    <property type="entry name" value="MFS_SLC17A9_like"/>
    <property type="match status" value="1"/>
</dbReference>
<feature type="domain" description="Major facilitator superfamily (MFS) profile" evidence="6">
    <location>
        <begin position="39"/>
        <end position="464"/>
    </location>
</feature>
<dbReference type="GO" id="GO:0015867">
    <property type="term" value="P:ATP transport"/>
    <property type="evidence" value="ECO:0007669"/>
    <property type="project" value="TreeGrafter"/>
</dbReference>
<dbReference type="EMBL" id="CAJEWN010000074">
    <property type="protein sequence ID" value="CAD2159269.1"/>
    <property type="molecule type" value="Genomic_DNA"/>
</dbReference>
<evidence type="ECO:0000256" key="2">
    <source>
        <dbReference type="ARBA" id="ARBA00022692"/>
    </source>
</evidence>
<dbReference type="GO" id="GO:0015291">
    <property type="term" value="F:secondary active transmembrane transporter activity"/>
    <property type="evidence" value="ECO:0007669"/>
    <property type="project" value="UniProtKB-ARBA"/>
</dbReference>
<dbReference type="GO" id="GO:0016020">
    <property type="term" value="C:membrane"/>
    <property type="evidence" value="ECO:0007669"/>
    <property type="project" value="UniProtKB-SubCell"/>
</dbReference>
<dbReference type="Gene3D" id="1.20.1250.20">
    <property type="entry name" value="MFS general substrate transporter like domains"/>
    <property type="match status" value="2"/>
</dbReference>
<keyword evidence="3 5" id="KW-1133">Transmembrane helix</keyword>
<gene>
    <name evidence="7" type="ORF">MENT_LOCUS13604</name>
</gene>
<dbReference type="Proteomes" id="UP000580250">
    <property type="component" value="Unassembled WGS sequence"/>
</dbReference>
<protein>
    <recommendedName>
        <fullName evidence="6">Major facilitator superfamily (MFS) profile domain-containing protein</fullName>
    </recommendedName>
</protein>
<feature type="transmembrane region" description="Helical" evidence="5">
    <location>
        <begin position="408"/>
        <end position="431"/>
    </location>
</feature>
<sequence length="466" mass="51595">MSIFIKPEVKKVSPSVIRRFGTSFGSHQKLWSRSETKLWTINFFFGTCVLYASRVSLPICAVAMAKEYGWTITDSGTILSCFFWGYAATQVVAGNIADHYSGERVLPFTTLVWSALTLFTPQLFDFAYWTRSPLFILITIRVLTGIGQGFHLPSMASIVSRHLTASDKGRVFGICLAGSHFGSIVAGGIGSLLIDLFGWRSLFHFVGMISFIWYLFFERLTDSVLSGRRARVVFDSGGNAMQDESLIESDHFIKKKPGKGVIVATAVPWSKLFRHPSFWAASLAQYCGANAYFTMFSWLPYYFSDNFPQATAFVYNVVPSLAIVFTSLFAPYFASKLLTHGCSITFTRRFMESVSLIGMGTCLFLVSLSSRFTISLALFTLAMALRGLHHAGVSVNPHDFAPDHTGSVFGIFNAFSAITGFIGVYMAGWILHSSDNQWAYVFIFTALQCIIGAFVYGLKGTGSRII</sequence>
<dbReference type="InterPro" id="IPR011701">
    <property type="entry name" value="MFS"/>
</dbReference>
<name>A0A6V7ULK8_MELEN</name>
<dbReference type="OrthoDB" id="2985014at2759"/>
<evidence type="ECO:0000259" key="6">
    <source>
        <dbReference type="PROSITE" id="PS50850"/>
    </source>
</evidence>
<comment type="subcellular location">
    <subcellularLocation>
        <location evidence="1">Membrane</location>
        <topology evidence="1">Multi-pass membrane protein</topology>
    </subcellularLocation>
</comment>
<feature type="transmembrane region" description="Helical" evidence="5">
    <location>
        <begin position="313"/>
        <end position="334"/>
    </location>
</feature>
<keyword evidence="4 5" id="KW-0472">Membrane</keyword>
<evidence type="ECO:0000313" key="7">
    <source>
        <dbReference type="EMBL" id="CAD2159269.1"/>
    </source>
</evidence>
<dbReference type="PANTHER" id="PTHR11662">
    <property type="entry name" value="SOLUTE CARRIER FAMILY 17"/>
    <property type="match status" value="1"/>
</dbReference>
<feature type="transmembrane region" description="Helical" evidence="5">
    <location>
        <begin position="108"/>
        <end position="129"/>
    </location>
</feature>
<comment type="caution">
    <text evidence="7">The sequence shown here is derived from an EMBL/GenBank/DDBJ whole genome shotgun (WGS) entry which is preliminary data.</text>
</comment>
<feature type="transmembrane region" description="Helical" evidence="5">
    <location>
        <begin position="199"/>
        <end position="217"/>
    </location>
</feature>
<dbReference type="PROSITE" id="PS50850">
    <property type="entry name" value="MFS"/>
    <property type="match status" value="1"/>
</dbReference>
<dbReference type="InterPro" id="IPR044777">
    <property type="entry name" value="SLC17A9-like"/>
</dbReference>
<accession>A0A6V7ULK8</accession>
<dbReference type="InterPro" id="IPR020846">
    <property type="entry name" value="MFS_dom"/>
</dbReference>
<dbReference type="InterPro" id="IPR036259">
    <property type="entry name" value="MFS_trans_sf"/>
</dbReference>
<evidence type="ECO:0000313" key="8">
    <source>
        <dbReference type="Proteomes" id="UP000580250"/>
    </source>
</evidence>
<dbReference type="AlphaFoldDB" id="A0A6V7ULK8"/>
<dbReference type="SUPFAM" id="SSF103473">
    <property type="entry name" value="MFS general substrate transporter"/>
    <property type="match status" value="1"/>
</dbReference>
<dbReference type="PANTHER" id="PTHR11662:SF279">
    <property type="entry name" value="VOLTAGE-GATED PURINE NUCLEOTIDE UNIPORTER SLC17A9"/>
    <property type="match status" value="1"/>
</dbReference>
<evidence type="ECO:0000256" key="4">
    <source>
        <dbReference type="ARBA" id="ARBA00023136"/>
    </source>
</evidence>
<feature type="transmembrane region" description="Helical" evidence="5">
    <location>
        <begin position="346"/>
        <end position="366"/>
    </location>
</feature>
<dbReference type="Pfam" id="PF07690">
    <property type="entry name" value="MFS_1"/>
    <property type="match status" value="1"/>
</dbReference>
<proteinExistence type="predicted"/>
<evidence type="ECO:0000256" key="5">
    <source>
        <dbReference type="SAM" id="Phobius"/>
    </source>
</evidence>